<proteinExistence type="predicted"/>
<reference evidence="2" key="1">
    <citation type="submission" date="2018-05" db="EMBL/GenBank/DDBJ databases">
        <authorList>
            <person name="Lanie J.A."/>
            <person name="Ng W.-L."/>
            <person name="Kazmierczak K.M."/>
            <person name="Andrzejewski T.M."/>
            <person name="Davidsen T.M."/>
            <person name="Wayne K.J."/>
            <person name="Tettelin H."/>
            <person name="Glass J.I."/>
            <person name="Rusch D."/>
            <person name="Podicherti R."/>
            <person name="Tsui H.-C.T."/>
            <person name="Winkler M.E."/>
        </authorList>
    </citation>
    <scope>NUCLEOTIDE SEQUENCE</scope>
</reference>
<evidence type="ECO:0008006" key="3">
    <source>
        <dbReference type="Google" id="ProtNLM"/>
    </source>
</evidence>
<name>A0A383EH10_9ZZZZ</name>
<protein>
    <recommendedName>
        <fullName evidence="3">DUF4956 domain-containing protein</fullName>
    </recommendedName>
</protein>
<keyword evidence="1" id="KW-1133">Transmembrane helix</keyword>
<organism evidence="2">
    <name type="scientific">marine metagenome</name>
    <dbReference type="NCBI Taxonomy" id="408172"/>
    <lineage>
        <taxon>unclassified sequences</taxon>
        <taxon>metagenomes</taxon>
        <taxon>ecological metagenomes</taxon>
    </lineage>
</organism>
<feature type="transmembrane region" description="Helical" evidence="1">
    <location>
        <begin position="18"/>
        <end position="38"/>
    </location>
</feature>
<accession>A0A383EH10</accession>
<keyword evidence="1" id="KW-0472">Membrane</keyword>
<evidence type="ECO:0000256" key="1">
    <source>
        <dbReference type="SAM" id="Phobius"/>
    </source>
</evidence>
<sequence>MFWAIAIGIANGAMQFELAIVGSFFIAIVVVILSNIKLQNHPYLLIMHYKSVDEKEIIIQLNKIIKSYKLKSKTVSNDLVELTLEVRVKKHNIDFVDEISKINNVEDLGLVSYEGDYVS</sequence>
<gene>
    <name evidence="2" type="ORF">METZ01_LOCUS508567</name>
</gene>
<keyword evidence="1" id="KW-0812">Transmembrane</keyword>
<dbReference type="EMBL" id="UINC01225579">
    <property type="protein sequence ID" value="SVE55713.1"/>
    <property type="molecule type" value="Genomic_DNA"/>
</dbReference>
<evidence type="ECO:0000313" key="2">
    <source>
        <dbReference type="EMBL" id="SVE55713.1"/>
    </source>
</evidence>
<dbReference type="AlphaFoldDB" id="A0A383EH10"/>